<dbReference type="PROSITE" id="PS00022">
    <property type="entry name" value="EGF_1"/>
    <property type="match status" value="1"/>
</dbReference>
<feature type="compositionally biased region" description="Low complexity" evidence="6">
    <location>
        <begin position="45"/>
        <end position="56"/>
    </location>
</feature>
<protein>
    <submittedName>
        <fullName evidence="9">Transmembrane matrix receptor MUP-4</fullName>
    </submittedName>
</protein>
<feature type="domain" description="EGF-like" evidence="8">
    <location>
        <begin position="298"/>
        <end position="337"/>
    </location>
</feature>
<dbReference type="OrthoDB" id="10040649at2759"/>
<evidence type="ECO:0000256" key="6">
    <source>
        <dbReference type="SAM" id="MobiDB-lite"/>
    </source>
</evidence>
<dbReference type="Gene3D" id="2.10.25.10">
    <property type="entry name" value="Laminin"/>
    <property type="match status" value="1"/>
</dbReference>
<evidence type="ECO:0000256" key="3">
    <source>
        <dbReference type="ARBA" id="ARBA00022737"/>
    </source>
</evidence>
<evidence type="ECO:0000313" key="9">
    <source>
        <dbReference type="EMBL" id="KAB7495261.1"/>
    </source>
</evidence>
<keyword evidence="7" id="KW-1133">Transmembrane helix</keyword>
<dbReference type="SMART" id="SM00181">
    <property type="entry name" value="EGF"/>
    <property type="match status" value="3"/>
</dbReference>
<evidence type="ECO:0000256" key="4">
    <source>
        <dbReference type="ARBA" id="ARBA00023157"/>
    </source>
</evidence>
<dbReference type="FunFam" id="2.10.25.10:FF:000038">
    <property type="entry name" value="Fibrillin 2"/>
    <property type="match status" value="1"/>
</dbReference>
<keyword evidence="7" id="KW-0472">Membrane</keyword>
<feature type="compositionally biased region" description="Polar residues" evidence="6">
    <location>
        <begin position="28"/>
        <end position="37"/>
    </location>
</feature>
<dbReference type="SUPFAM" id="SSF57196">
    <property type="entry name" value="EGF/Laminin"/>
    <property type="match status" value="1"/>
</dbReference>
<feature type="region of interest" description="Disordered" evidence="6">
    <location>
        <begin position="26"/>
        <end position="131"/>
    </location>
</feature>
<dbReference type="PROSITE" id="PS01187">
    <property type="entry name" value="EGF_CA"/>
    <property type="match status" value="1"/>
</dbReference>
<evidence type="ECO:0000259" key="8">
    <source>
        <dbReference type="PROSITE" id="PS50026"/>
    </source>
</evidence>
<dbReference type="InterPro" id="IPR049883">
    <property type="entry name" value="NOTCH1_EGF-like"/>
</dbReference>
<dbReference type="Pfam" id="PF07645">
    <property type="entry name" value="EGF_CA"/>
    <property type="match status" value="1"/>
</dbReference>
<feature type="transmembrane region" description="Helical" evidence="7">
    <location>
        <begin position="391"/>
        <end position="411"/>
    </location>
</feature>
<feature type="domain" description="EGF-like" evidence="8">
    <location>
        <begin position="348"/>
        <end position="386"/>
    </location>
</feature>
<sequence length="460" mass="51576">MDVNEYSGNIHRAVDDRFHDIMMHLSKSKGSSTQTTYDKNEEPIESSPETSETETSVKTNLRTLVPSVTQTTLTSSSTETSKPISYSTDTQTQIVSTKSEQSLDNQGSSTELDKQTSHSTTQSSKEEPESNINLAYEEQNEISRVIESQSPHQVLEKPQSTETCIQECSENEICKVFRQEHVCICKPGYSRRSPTQDCRKAESYEVSIVLEKLSDSTLSFSSELKNKSHPNTQFLMKEINSGIEKAMMNSDLSDKYYSNVILDFDRVKEEEENHSNYSLGGGAVYARKEPSSILAATDFDECSFEEHNDCHENALCINLVGTFKCECKEGFQDLFAEEELKTGRQCVQSKTCSFCNYNGRCQISLSEDSEGTTCICNDWFSGKNCDINLKVISVGSFLLLLFCIFAAFCCCRKKKQSQRGLLGSSSHGKLSTLDRRAMIHDTSSESSEDFTRHRSGTIVD</sequence>
<comment type="caution">
    <text evidence="9">The sequence shown here is derived from an EMBL/GenBank/DDBJ whole genome shotgun (WGS) entry which is preliminary data.</text>
</comment>
<feature type="compositionally biased region" description="Low complexity" evidence="6">
    <location>
        <begin position="63"/>
        <end position="81"/>
    </location>
</feature>
<dbReference type="EMBL" id="SEYY01022846">
    <property type="protein sequence ID" value="KAB7495261.1"/>
    <property type="molecule type" value="Genomic_DNA"/>
</dbReference>
<dbReference type="InterPro" id="IPR001881">
    <property type="entry name" value="EGF-like_Ca-bd_dom"/>
</dbReference>
<evidence type="ECO:0000256" key="2">
    <source>
        <dbReference type="ARBA" id="ARBA00022729"/>
    </source>
</evidence>
<keyword evidence="2" id="KW-0732">Signal</keyword>
<evidence type="ECO:0000256" key="7">
    <source>
        <dbReference type="SAM" id="Phobius"/>
    </source>
</evidence>
<reference evidence="9 10" key="1">
    <citation type="journal article" date="2019" name="PLoS Biol.">
        <title>Sex chromosomes control vertical transmission of feminizing Wolbachia symbionts in an isopod.</title>
        <authorList>
            <person name="Becking T."/>
            <person name="Chebbi M.A."/>
            <person name="Giraud I."/>
            <person name="Moumen B."/>
            <person name="Laverre T."/>
            <person name="Caubet Y."/>
            <person name="Peccoud J."/>
            <person name="Gilbert C."/>
            <person name="Cordaux R."/>
        </authorList>
    </citation>
    <scope>NUCLEOTIDE SEQUENCE [LARGE SCALE GENOMIC DNA]</scope>
    <source>
        <strain evidence="9">ANa2</strain>
        <tissue evidence="9">Whole body excluding digestive tract and cuticle</tissue>
    </source>
</reference>
<evidence type="ECO:0000313" key="10">
    <source>
        <dbReference type="Proteomes" id="UP000326759"/>
    </source>
</evidence>
<dbReference type="InterPro" id="IPR051022">
    <property type="entry name" value="Notch_Cell-Fate_Det"/>
</dbReference>
<dbReference type="CDD" id="cd00054">
    <property type="entry name" value="EGF_CA"/>
    <property type="match status" value="1"/>
</dbReference>
<accession>A0A5N5SMG9</accession>
<keyword evidence="3" id="KW-0677">Repeat</keyword>
<dbReference type="Proteomes" id="UP000326759">
    <property type="component" value="Unassembled WGS sequence"/>
</dbReference>
<comment type="caution">
    <text evidence="5">Lacks conserved residue(s) required for the propagation of feature annotation.</text>
</comment>
<keyword evidence="7 9" id="KW-0812">Transmembrane</keyword>
<keyword evidence="1 5" id="KW-0245">EGF-like domain</keyword>
<organism evidence="9 10">
    <name type="scientific">Armadillidium nasatum</name>
    <dbReference type="NCBI Taxonomy" id="96803"/>
    <lineage>
        <taxon>Eukaryota</taxon>
        <taxon>Metazoa</taxon>
        <taxon>Ecdysozoa</taxon>
        <taxon>Arthropoda</taxon>
        <taxon>Crustacea</taxon>
        <taxon>Multicrustacea</taxon>
        <taxon>Malacostraca</taxon>
        <taxon>Eumalacostraca</taxon>
        <taxon>Peracarida</taxon>
        <taxon>Isopoda</taxon>
        <taxon>Oniscidea</taxon>
        <taxon>Crinocheta</taxon>
        <taxon>Armadillidiidae</taxon>
        <taxon>Armadillidium</taxon>
    </lineage>
</organism>
<dbReference type="AlphaFoldDB" id="A0A5N5SMG9"/>
<dbReference type="InterPro" id="IPR000152">
    <property type="entry name" value="EGF-type_Asp/Asn_hydroxyl_site"/>
</dbReference>
<feature type="compositionally biased region" description="Polar residues" evidence="6">
    <location>
        <begin position="82"/>
        <end position="110"/>
    </location>
</feature>
<dbReference type="PROSITE" id="PS00010">
    <property type="entry name" value="ASX_HYDROXYL"/>
    <property type="match status" value="1"/>
</dbReference>
<evidence type="ECO:0000256" key="5">
    <source>
        <dbReference type="PROSITE-ProRule" id="PRU00076"/>
    </source>
</evidence>
<evidence type="ECO:0000256" key="1">
    <source>
        <dbReference type="ARBA" id="ARBA00022536"/>
    </source>
</evidence>
<proteinExistence type="predicted"/>
<dbReference type="SMART" id="SM00179">
    <property type="entry name" value="EGF_CA"/>
    <property type="match status" value="1"/>
</dbReference>
<dbReference type="PROSITE" id="PS50026">
    <property type="entry name" value="EGF_3"/>
    <property type="match status" value="2"/>
</dbReference>
<feature type="disulfide bond" evidence="5">
    <location>
        <begin position="376"/>
        <end position="385"/>
    </location>
</feature>
<keyword evidence="9" id="KW-0675">Receptor</keyword>
<dbReference type="PANTHER" id="PTHR24049">
    <property type="entry name" value="CRUMBS FAMILY MEMBER"/>
    <property type="match status" value="1"/>
</dbReference>
<gene>
    <name evidence="9" type="primary">mup-4</name>
    <name evidence="9" type="ORF">Anas_05899</name>
</gene>
<keyword evidence="4 5" id="KW-1015">Disulfide bond</keyword>
<dbReference type="GO" id="GO:0005509">
    <property type="term" value="F:calcium ion binding"/>
    <property type="evidence" value="ECO:0007669"/>
    <property type="project" value="InterPro"/>
</dbReference>
<keyword evidence="10" id="KW-1185">Reference proteome</keyword>
<name>A0A5N5SMG9_9CRUS</name>
<dbReference type="InterPro" id="IPR000742">
    <property type="entry name" value="EGF"/>
</dbReference>
<dbReference type="InterPro" id="IPR018097">
    <property type="entry name" value="EGF_Ca-bd_CS"/>
</dbReference>